<sequence length="76" mass="8639">MRDYQAYIIGDDGHIEQRIDLCCADENAAKERAKSLVDRNSIELWQSDRLIATIHPDPIKTSSAAGWIKSWLRPAN</sequence>
<dbReference type="AlphaFoldDB" id="A0A508TRG6"/>
<proteinExistence type="predicted"/>
<name>A0A508TRG6_9BRAD</name>
<reference evidence="1" key="1">
    <citation type="submission" date="2019-02" db="EMBL/GenBank/DDBJ databases">
        <authorList>
            <person name="Pothier F.J."/>
        </authorList>
    </citation>
    <scope>NUCLEOTIDE SEQUENCE</scope>
    <source>
        <strain evidence="1">CI-1B</strain>
    </source>
</reference>
<dbReference type="RefSeq" id="WP_139863420.1">
    <property type="nucleotide sequence ID" value="NZ_CAADFC020000028.1"/>
</dbReference>
<protein>
    <submittedName>
        <fullName evidence="1">Uncharacterized protein</fullName>
    </submittedName>
</protein>
<gene>
    <name evidence="1" type="ORF">CI1B_68480</name>
</gene>
<dbReference type="OrthoDB" id="8255844at2"/>
<keyword evidence="2" id="KW-1185">Reference proteome</keyword>
<dbReference type="Proteomes" id="UP000328092">
    <property type="component" value="Unassembled WGS sequence"/>
</dbReference>
<comment type="caution">
    <text evidence="1">The sequence shown here is derived from an EMBL/GenBank/DDBJ whole genome shotgun (WGS) entry which is preliminary data.</text>
</comment>
<organism evidence="1 2">
    <name type="scientific">Bradyrhizobium ivorense</name>
    <dbReference type="NCBI Taxonomy" id="2511166"/>
    <lineage>
        <taxon>Bacteria</taxon>
        <taxon>Pseudomonadati</taxon>
        <taxon>Pseudomonadota</taxon>
        <taxon>Alphaproteobacteria</taxon>
        <taxon>Hyphomicrobiales</taxon>
        <taxon>Nitrobacteraceae</taxon>
        <taxon>Bradyrhizobium</taxon>
    </lineage>
</organism>
<evidence type="ECO:0000313" key="1">
    <source>
        <dbReference type="EMBL" id="VIO77000.1"/>
    </source>
</evidence>
<dbReference type="EMBL" id="CAADFC020000028">
    <property type="protein sequence ID" value="VIO77000.1"/>
    <property type="molecule type" value="Genomic_DNA"/>
</dbReference>
<accession>A0A508TRG6</accession>
<evidence type="ECO:0000313" key="2">
    <source>
        <dbReference type="Proteomes" id="UP000328092"/>
    </source>
</evidence>